<keyword evidence="2" id="KW-0812">Transmembrane</keyword>
<evidence type="ECO:0000313" key="3">
    <source>
        <dbReference type="EMBL" id="RAY13740.1"/>
    </source>
</evidence>
<evidence type="ECO:0000313" key="4">
    <source>
        <dbReference type="Proteomes" id="UP000251891"/>
    </source>
</evidence>
<keyword evidence="2" id="KW-1133">Transmembrane helix</keyword>
<keyword evidence="4" id="KW-1185">Reference proteome</keyword>
<reference evidence="3 4" key="1">
    <citation type="submission" date="2018-06" db="EMBL/GenBank/DDBJ databases">
        <title>Actinomadura craniellae sp. nov. isolated from marine sponge Craniella sp.</title>
        <authorList>
            <person name="Li L."/>
            <person name="Xu Q.H."/>
            <person name="Lin H.W."/>
            <person name="Lu Y.H."/>
        </authorList>
    </citation>
    <scope>NUCLEOTIDE SEQUENCE [LARGE SCALE GENOMIC DNA]</scope>
    <source>
        <strain evidence="3 4">LHW63021</strain>
    </source>
</reference>
<dbReference type="AlphaFoldDB" id="A0A365H3Q6"/>
<gene>
    <name evidence="3" type="ORF">DPM19_18960</name>
</gene>
<evidence type="ECO:0008006" key="5">
    <source>
        <dbReference type="Google" id="ProtNLM"/>
    </source>
</evidence>
<dbReference type="Pfam" id="PF13814">
    <property type="entry name" value="Replic_Relax"/>
    <property type="match status" value="1"/>
</dbReference>
<dbReference type="EMBL" id="QLYX01000008">
    <property type="protein sequence ID" value="RAY13740.1"/>
    <property type="molecule type" value="Genomic_DNA"/>
</dbReference>
<comment type="caution">
    <text evidence="3">The sequence shown here is derived from an EMBL/GenBank/DDBJ whole genome shotgun (WGS) entry which is preliminary data.</text>
</comment>
<accession>A0A365H3Q6</accession>
<evidence type="ECO:0000256" key="2">
    <source>
        <dbReference type="SAM" id="Phobius"/>
    </source>
</evidence>
<sequence length="329" mass="35795">MTGVHLGVHFGVHLGVQFGAYTGLASWLVGAVLRASRMPNLSLSAGRRSNRPAGSPPPRKSPARAVWLEKRLNSRDWEIISTIDQLHIVTGGQIERLHFFELKSAFRVRARVLRRLTDIGALVAMPRRVGGPDGGSGPYVYGLDPAAILLLRLRENTEETARIPAGITRAPRLQSHALAVSELYTRLAETSRDSAYQITEFQAEPDCWWPDGTGSHLKPDAYTALVAEQFTDHWWIEVDLGTESVPVIRAKFAAYTAFAQAGIPGPGEVIPRVLVTTPDSARCAALKRALSSFPDIAGKVIHIVTFDAAVPTLAAQITTPIPQKGHPNQ</sequence>
<organism evidence="3 4">
    <name type="scientific">Actinomadura craniellae</name>
    <dbReference type="NCBI Taxonomy" id="2231787"/>
    <lineage>
        <taxon>Bacteria</taxon>
        <taxon>Bacillati</taxon>
        <taxon>Actinomycetota</taxon>
        <taxon>Actinomycetes</taxon>
        <taxon>Streptosporangiales</taxon>
        <taxon>Thermomonosporaceae</taxon>
        <taxon>Actinomadura</taxon>
    </lineage>
</organism>
<evidence type="ECO:0000256" key="1">
    <source>
        <dbReference type="SAM" id="MobiDB-lite"/>
    </source>
</evidence>
<name>A0A365H3Q6_9ACTN</name>
<feature type="region of interest" description="Disordered" evidence="1">
    <location>
        <begin position="44"/>
        <end position="63"/>
    </location>
</feature>
<dbReference type="Proteomes" id="UP000251891">
    <property type="component" value="Unassembled WGS sequence"/>
</dbReference>
<protein>
    <recommendedName>
        <fullName evidence="5">Replication-relaxation</fullName>
    </recommendedName>
</protein>
<feature type="transmembrane region" description="Helical" evidence="2">
    <location>
        <begin position="12"/>
        <end position="33"/>
    </location>
</feature>
<dbReference type="InterPro" id="IPR025855">
    <property type="entry name" value="Replic_Relax"/>
</dbReference>
<keyword evidence="2" id="KW-0472">Membrane</keyword>
<proteinExistence type="predicted"/>